<organism evidence="1 2">
    <name type="scientific">Bacillus swezeyi</name>
    <dbReference type="NCBI Taxonomy" id="1925020"/>
    <lineage>
        <taxon>Bacteria</taxon>
        <taxon>Bacillati</taxon>
        <taxon>Bacillota</taxon>
        <taxon>Bacilli</taxon>
        <taxon>Bacillales</taxon>
        <taxon>Bacillaceae</taxon>
        <taxon>Bacillus</taxon>
    </lineage>
</organism>
<evidence type="ECO:0000313" key="2">
    <source>
        <dbReference type="Proteomes" id="UP000324326"/>
    </source>
</evidence>
<sequence length="76" mass="8745">MPRFAAGGMQMAESRLTDFVRFGWVCDVFVLPEYRGLATDDAHDLYKQYGFRKPVHQRKLLMRGLDMGAVEKSYGL</sequence>
<gene>
    <name evidence="1" type="ORF">DX927_09530</name>
</gene>
<protein>
    <recommendedName>
        <fullName evidence="3">GNAT family N-acetyltransferase</fullName>
    </recommendedName>
</protein>
<evidence type="ECO:0000313" key="1">
    <source>
        <dbReference type="EMBL" id="KAA6451054.1"/>
    </source>
</evidence>
<proteinExistence type="predicted"/>
<accession>A0A5M8RW36</accession>
<evidence type="ECO:0008006" key="3">
    <source>
        <dbReference type="Google" id="ProtNLM"/>
    </source>
</evidence>
<dbReference type="Proteomes" id="UP000324326">
    <property type="component" value="Unassembled WGS sequence"/>
</dbReference>
<name>A0A5M8RW36_9BACI</name>
<dbReference type="RefSeq" id="WP_150194911.1">
    <property type="nucleotide sequence ID" value="NZ_QSNF01000003.1"/>
</dbReference>
<dbReference type="EMBL" id="QSND01000002">
    <property type="protein sequence ID" value="KAA6451054.1"/>
    <property type="molecule type" value="Genomic_DNA"/>
</dbReference>
<dbReference type="AlphaFoldDB" id="A0A5M8RW36"/>
<reference evidence="1 2" key="1">
    <citation type="submission" date="2018-08" db="EMBL/GenBank/DDBJ databases">
        <title>Bacillus phenotypic plasticity.</title>
        <authorList>
            <person name="Hurtado E."/>
        </authorList>
    </citation>
    <scope>NUCLEOTIDE SEQUENCE [LARGE SCALE GENOMIC DNA]</scope>
    <source>
        <strain evidence="1 2">427</strain>
    </source>
</reference>
<comment type="caution">
    <text evidence="1">The sequence shown here is derived from an EMBL/GenBank/DDBJ whole genome shotgun (WGS) entry which is preliminary data.</text>
</comment>